<accession>A0ABU6QW86</accession>
<sequence length="54" mass="6390">MGIESNYITNSTMQESWNGFYSRMHQREWDRAQLAENVQLKDNKKMLGGRQPTL</sequence>
<name>A0ABU6QW86_9FABA</name>
<reference evidence="1 2" key="1">
    <citation type="journal article" date="2023" name="Plants (Basel)">
        <title>Bridging the Gap: Combining Genomics and Transcriptomics Approaches to Understand Stylosanthes scabra, an Orphan Legume from the Brazilian Caatinga.</title>
        <authorList>
            <person name="Ferreira-Neto J.R.C."/>
            <person name="da Silva M.D."/>
            <person name="Binneck E."/>
            <person name="de Melo N.F."/>
            <person name="da Silva R.H."/>
            <person name="de Melo A.L.T.M."/>
            <person name="Pandolfi V."/>
            <person name="Bustamante F.O."/>
            <person name="Brasileiro-Vidal A.C."/>
            <person name="Benko-Iseppon A.M."/>
        </authorList>
    </citation>
    <scope>NUCLEOTIDE SEQUENCE [LARGE SCALE GENOMIC DNA]</scope>
    <source>
        <tissue evidence="1">Leaves</tissue>
    </source>
</reference>
<gene>
    <name evidence="1" type="ORF">PIB30_094621</name>
</gene>
<protein>
    <submittedName>
        <fullName evidence="1">Uncharacterized protein</fullName>
    </submittedName>
</protein>
<keyword evidence="2" id="KW-1185">Reference proteome</keyword>
<evidence type="ECO:0000313" key="1">
    <source>
        <dbReference type="EMBL" id="MED6115843.1"/>
    </source>
</evidence>
<organism evidence="1 2">
    <name type="scientific">Stylosanthes scabra</name>
    <dbReference type="NCBI Taxonomy" id="79078"/>
    <lineage>
        <taxon>Eukaryota</taxon>
        <taxon>Viridiplantae</taxon>
        <taxon>Streptophyta</taxon>
        <taxon>Embryophyta</taxon>
        <taxon>Tracheophyta</taxon>
        <taxon>Spermatophyta</taxon>
        <taxon>Magnoliopsida</taxon>
        <taxon>eudicotyledons</taxon>
        <taxon>Gunneridae</taxon>
        <taxon>Pentapetalae</taxon>
        <taxon>rosids</taxon>
        <taxon>fabids</taxon>
        <taxon>Fabales</taxon>
        <taxon>Fabaceae</taxon>
        <taxon>Papilionoideae</taxon>
        <taxon>50 kb inversion clade</taxon>
        <taxon>dalbergioids sensu lato</taxon>
        <taxon>Dalbergieae</taxon>
        <taxon>Pterocarpus clade</taxon>
        <taxon>Stylosanthes</taxon>
    </lineage>
</organism>
<evidence type="ECO:0000313" key="2">
    <source>
        <dbReference type="Proteomes" id="UP001341840"/>
    </source>
</evidence>
<dbReference type="EMBL" id="JASCZI010002103">
    <property type="protein sequence ID" value="MED6115843.1"/>
    <property type="molecule type" value="Genomic_DNA"/>
</dbReference>
<comment type="caution">
    <text evidence="1">The sequence shown here is derived from an EMBL/GenBank/DDBJ whole genome shotgun (WGS) entry which is preliminary data.</text>
</comment>
<feature type="non-terminal residue" evidence="1">
    <location>
        <position position="54"/>
    </location>
</feature>
<dbReference type="Proteomes" id="UP001341840">
    <property type="component" value="Unassembled WGS sequence"/>
</dbReference>
<proteinExistence type="predicted"/>